<evidence type="ECO:0000256" key="2">
    <source>
        <dbReference type="ARBA" id="ARBA00022448"/>
    </source>
</evidence>
<evidence type="ECO:0000256" key="10">
    <source>
        <dbReference type="RuleBase" id="RU366002"/>
    </source>
</evidence>
<evidence type="ECO:0000256" key="3">
    <source>
        <dbReference type="ARBA" id="ARBA00022475"/>
    </source>
</evidence>
<dbReference type="EMBL" id="SSSM01000001">
    <property type="protein sequence ID" value="THG33361.1"/>
    <property type="molecule type" value="Genomic_DNA"/>
</dbReference>
<keyword evidence="7 10" id="KW-0406">Ion transport</keyword>
<comment type="caution">
    <text evidence="12">The sequence shown here is derived from an EMBL/GenBank/DDBJ whole genome shotgun (WGS) entry which is preliminary data.</text>
</comment>
<protein>
    <submittedName>
        <fullName evidence="12">Na+/H+ antiporter</fullName>
    </submittedName>
</protein>
<comment type="subcellular location">
    <subcellularLocation>
        <location evidence="1 10">Cell membrane</location>
        <topology evidence="1 10">Multi-pass membrane protein</topology>
    </subcellularLocation>
</comment>
<evidence type="ECO:0000313" key="13">
    <source>
        <dbReference type="Proteomes" id="UP000309133"/>
    </source>
</evidence>
<keyword evidence="3 10" id="KW-1003">Cell membrane</keyword>
<sequence length="529" mass="56893">MNGLELVVLIGAIILLGGWLAGRLRISAPLVLLGLGAILGFIPVLGDVELPPDLVLLLFLPALLYWESLNTSAREIRRNLRVITLNAVPLVLVTAGVVALIGHAFGLPWSVAIALGAVVAPTDATAVAAVVRHMPRRTLTILRTESLINDGTALAVYGVAVAAAVMERDIDFGEGTLRFLLSYAGGILIGLAVAALAIGLRRLVRGNSLLENTVSLLTPFLAYLPAELLDVSGVVAVVAAGLTLSRFGPRIVSAATRSQSTSFWRLATYILNGSLFVLVGFQLLAVIADIDGDWQNAIALGLLVSLAVIVVRLAWSNTTPYVIRALDRRPIQRTMRVSARQRLPSAWAGFRGAVSLAAALALPETTANGSPFPGRDLIIAATICVILVTLIVQGSTIAAVVRWAQLPTDPTEQEEERLAQLAGIEAAAAAIPGEAERLGIPQEVREILQREYAERLENVRSAQDDDPERVAQREATDHEGELRLALFPHKREAIIRLRDEGKIDDVVLRRLQAHVDIEEIRLSPIRQEE</sequence>
<keyword evidence="6 10" id="KW-0915">Sodium</keyword>
<organism evidence="12 13">
    <name type="scientific">Naasia lichenicola</name>
    <dbReference type="NCBI Taxonomy" id="2565933"/>
    <lineage>
        <taxon>Bacteria</taxon>
        <taxon>Bacillati</taxon>
        <taxon>Actinomycetota</taxon>
        <taxon>Actinomycetes</taxon>
        <taxon>Micrococcales</taxon>
        <taxon>Microbacteriaceae</taxon>
        <taxon>Naasia</taxon>
    </lineage>
</organism>
<keyword evidence="5 10" id="KW-1133">Transmembrane helix</keyword>
<feature type="transmembrane region" description="Helical" evidence="10">
    <location>
        <begin position="29"/>
        <end position="48"/>
    </location>
</feature>
<gene>
    <name evidence="12" type="ORF">E6C64_03140</name>
</gene>
<keyword evidence="9 10" id="KW-0739">Sodium transport</keyword>
<feature type="transmembrane region" description="Helical" evidence="10">
    <location>
        <begin position="266"/>
        <end position="288"/>
    </location>
</feature>
<dbReference type="InterPro" id="IPR004705">
    <property type="entry name" value="Cation/H_exchanger_CPA1_bac"/>
</dbReference>
<feature type="transmembrane region" description="Helical" evidence="10">
    <location>
        <begin position="111"/>
        <end position="131"/>
    </location>
</feature>
<dbReference type="GO" id="GO:0005886">
    <property type="term" value="C:plasma membrane"/>
    <property type="evidence" value="ECO:0007669"/>
    <property type="project" value="UniProtKB-SubCell"/>
</dbReference>
<dbReference type="GO" id="GO:0051453">
    <property type="term" value="P:regulation of intracellular pH"/>
    <property type="evidence" value="ECO:0007669"/>
    <property type="project" value="TreeGrafter"/>
</dbReference>
<feature type="transmembrane region" description="Helical" evidence="10">
    <location>
        <begin position="220"/>
        <end position="245"/>
    </location>
</feature>
<dbReference type="GO" id="GO:0015385">
    <property type="term" value="F:sodium:proton antiporter activity"/>
    <property type="evidence" value="ECO:0007669"/>
    <property type="project" value="InterPro"/>
</dbReference>
<dbReference type="GO" id="GO:0098719">
    <property type="term" value="P:sodium ion import across plasma membrane"/>
    <property type="evidence" value="ECO:0007669"/>
    <property type="project" value="TreeGrafter"/>
</dbReference>
<dbReference type="GO" id="GO:0015386">
    <property type="term" value="F:potassium:proton antiporter activity"/>
    <property type="evidence" value="ECO:0007669"/>
    <property type="project" value="TreeGrafter"/>
</dbReference>
<evidence type="ECO:0000256" key="7">
    <source>
        <dbReference type="ARBA" id="ARBA00023065"/>
    </source>
</evidence>
<accession>A0A4S4FSS8</accession>
<keyword evidence="10" id="KW-0050">Antiport</keyword>
<keyword evidence="2 10" id="KW-0813">Transport</keyword>
<feature type="transmembrane region" description="Helical" evidence="10">
    <location>
        <begin position="180"/>
        <end position="200"/>
    </location>
</feature>
<feature type="transmembrane region" description="Helical" evidence="10">
    <location>
        <begin position="294"/>
        <end position="315"/>
    </location>
</feature>
<dbReference type="RefSeq" id="WP_136426143.1">
    <property type="nucleotide sequence ID" value="NZ_SSSM01000001.1"/>
</dbReference>
<dbReference type="OrthoDB" id="57886at2"/>
<dbReference type="Pfam" id="PF00999">
    <property type="entry name" value="Na_H_Exchanger"/>
    <property type="match status" value="1"/>
</dbReference>
<feature type="transmembrane region" description="Helical" evidence="10">
    <location>
        <begin position="82"/>
        <end position="105"/>
    </location>
</feature>
<dbReference type="InterPro" id="IPR018422">
    <property type="entry name" value="Cation/H_exchanger_CPA1"/>
</dbReference>
<dbReference type="PANTHER" id="PTHR10110:SF86">
    <property type="entry name" value="SODIUM_HYDROGEN EXCHANGER 7"/>
    <property type="match status" value="1"/>
</dbReference>
<feature type="transmembrane region" description="Helical" evidence="10">
    <location>
        <begin position="377"/>
        <end position="401"/>
    </location>
</feature>
<evidence type="ECO:0000313" key="12">
    <source>
        <dbReference type="EMBL" id="THG33361.1"/>
    </source>
</evidence>
<dbReference type="NCBIfam" id="TIGR00831">
    <property type="entry name" value="a_cpa1"/>
    <property type="match status" value="1"/>
</dbReference>
<proteinExistence type="inferred from homology"/>
<dbReference type="InterPro" id="IPR006153">
    <property type="entry name" value="Cation/H_exchanger_TM"/>
</dbReference>
<evidence type="ECO:0000256" key="5">
    <source>
        <dbReference type="ARBA" id="ARBA00022989"/>
    </source>
</evidence>
<keyword evidence="8 10" id="KW-0472">Membrane</keyword>
<comment type="function">
    <text evidence="10">Na(+)/H(+) antiporter that extrudes sodium in exchange for external protons.</text>
</comment>
<feature type="transmembrane region" description="Helical" evidence="10">
    <location>
        <begin position="6"/>
        <end position="22"/>
    </location>
</feature>
<dbReference type="Gene3D" id="6.10.140.1330">
    <property type="match status" value="1"/>
</dbReference>
<feature type="transmembrane region" description="Helical" evidence="10">
    <location>
        <begin position="54"/>
        <end position="70"/>
    </location>
</feature>
<evidence type="ECO:0000256" key="9">
    <source>
        <dbReference type="ARBA" id="ARBA00023201"/>
    </source>
</evidence>
<evidence type="ECO:0000256" key="4">
    <source>
        <dbReference type="ARBA" id="ARBA00022692"/>
    </source>
</evidence>
<evidence type="ECO:0000259" key="11">
    <source>
        <dbReference type="Pfam" id="PF00999"/>
    </source>
</evidence>
<comment type="similarity">
    <text evidence="10">Belongs to the monovalent cation:proton antiporter 1 (CPA1) transporter (TC 2.A.36) family.</text>
</comment>
<keyword evidence="13" id="KW-1185">Reference proteome</keyword>
<feature type="transmembrane region" description="Helical" evidence="10">
    <location>
        <begin position="343"/>
        <end position="362"/>
    </location>
</feature>
<evidence type="ECO:0000256" key="8">
    <source>
        <dbReference type="ARBA" id="ARBA00023136"/>
    </source>
</evidence>
<evidence type="ECO:0000256" key="6">
    <source>
        <dbReference type="ARBA" id="ARBA00023053"/>
    </source>
</evidence>
<name>A0A4S4FSS8_9MICO</name>
<keyword evidence="4 10" id="KW-0812">Transmembrane</keyword>
<evidence type="ECO:0000256" key="1">
    <source>
        <dbReference type="ARBA" id="ARBA00004651"/>
    </source>
</evidence>
<feature type="domain" description="Cation/H+ exchanger transmembrane" evidence="11">
    <location>
        <begin position="12"/>
        <end position="403"/>
    </location>
</feature>
<dbReference type="AlphaFoldDB" id="A0A4S4FSS8"/>
<reference evidence="12 13" key="1">
    <citation type="submission" date="2019-04" db="EMBL/GenBank/DDBJ databases">
        <authorList>
            <person name="Jiang L."/>
        </authorList>
    </citation>
    <scope>NUCLEOTIDE SEQUENCE [LARGE SCALE GENOMIC DNA]</scope>
    <source>
        <strain evidence="12 13">YIM 131853</strain>
    </source>
</reference>
<dbReference type="Proteomes" id="UP000309133">
    <property type="component" value="Unassembled WGS sequence"/>
</dbReference>
<dbReference type="PANTHER" id="PTHR10110">
    <property type="entry name" value="SODIUM/HYDROGEN EXCHANGER"/>
    <property type="match status" value="1"/>
</dbReference>